<feature type="transmembrane region" description="Helical" evidence="2">
    <location>
        <begin position="627"/>
        <end position="644"/>
    </location>
</feature>
<reference evidence="3 4" key="1">
    <citation type="journal article" date="2024" name="Science">
        <title>Giant polyketide synthase enzymes in the biosynthesis of giant marine polyether toxins.</title>
        <authorList>
            <person name="Fallon T.R."/>
            <person name="Shende V.V."/>
            <person name="Wierzbicki I.H."/>
            <person name="Pendleton A.L."/>
            <person name="Watervoot N.F."/>
            <person name="Auber R.P."/>
            <person name="Gonzalez D.J."/>
            <person name="Wisecaver J.H."/>
            <person name="Moore B.S."/>
        </authorList>
    </citation>
    <scope>NUCLEOTIDE SEQUENCE [LARGE SCALE GENOMIC DNA]</scope>
    <source>
        <strain evidence="3 4">12B1</strain>
    </source>
</reference>
<accession>A0AB34ILV9</accession>
<dbReference type="Gene3D" id="1.20.58.390">
    <property type="entry name" value="Neurotransmitter-gated ion-channel transmembrane domain"/>
    <property type="match status" value="1"/>
</dbReference>
<feature type="transmembrane region" description="Helical" evidence="2">
    <location>
        <begin position="695"/>
        <end position="715"/>
    </location>
</feature>
<dbReference type="InterPro" id="IPR036719">
    <property type="entry name" value="Neuro-gated_channel_TM_sf"/>
</dbReference>
<dbReference type="InterPro" id="IPR038050">
    <property type="entry name" value="Neuro_actylchol_rec"/>
</dbReference>
<feature type="region of interest" description="Disordered" evidence="1">
    <location>
        <begin position="1"/>
        <end position="92"/>
    </location>
</feature>
<feature type="region of interest" description="Disordered" evidence="1">
    <location>
        <begin position="303"/>
        <end position="327"/>
    </location>
</feature>
<comment type="caution">
    <text evidence="3">The sequence shown here is derived from an EMBL/GenBank/DDBJ whole genome shotgun (WGS) entry which is preliminary data.</text>
</comment>
<feature type="compositionally biased region" description="Pro residues" evidence="1">
    <location>
        <begin position="31"/>
        <end position="92"/>
    </location>
</feature>
<dbReference type="SUPFAM" id="SSF90112">
    <property type="entry name" value="Neurotransmitter-gated ion-channel transmembrane pore"/>
    <property type="match status" value="1"/>
</dbReference>
<proteinExistence type="predicted"/>
<dbReference type="GO" id="GO:0006811">
    <property type="term" value="P:monoatomic ion transport"/>
    <property type="evidence" value="ECO:0007669"/>
    <property type="project" value="InterPro"/>
</dbReference>
<evidence type="ECO:0000256" key="1">
    <source>
        <dbReference type="SAM" id="MobiDB-lite"/>
    </source>
</evidence>
<evidence type="ECO:0000313" key="3">
    <source>
        <dbReference type="EMBL" id="KAL1503015.1"/>
    </source>
</evidence>
<protein>
    <submittedName>
        <fullName evidence="3">Uncharacterized protein</fullName>
    </submittedName>
</protein>
<dbReference type="EMBL" id="JBGBPQ010000022">
    <property type="protein sequence ID" value="KAL1503015.1"/>
    <property type="molecule type" value="Genomic_DNA"/>
</dbReference>
<feature type="compositionally biased region" description="Basic and acidic residues" evidence="1">
    <location>
        <begin position="848"/>
        <end position="866"/>
    </location>
</feature>
<sequence>MQSPPLLASLLAPPLSPPRTPSLHAPTATTDPPPLPSPFNTPRIPSTPPSPPPLPPSIPPPILPSPSPPFLPPPRAPPPPSQPPPHAPPLPPIQALLSGSLLRATSESVASTAHFLTITLLNSSFWQPSVTQPGSDANTALLSSLATPGVVVNGTFSQHSEASGWNSVLADGSVASWFKIAFLHNGSRSTNCVSPRGCATLHLTVPELPDYSPQHDEHLQLLISGRAVLGPNGTNGARAIAWPEVWLKAASPCREQGDCLSCTTWGSQGHGHSCSWCSADGKCVPRRDHGLLRGECSGAVVSTCQRPPESAKPSRNQSTSPARGKEEAEEAIERAIRAHEGQHIIRVGVGVHILNVGDVDLKAGKFYADLQLYLHVETDENGEARAYDRASLVDSNLASCGSMEHFRPYEPSAESAALQDKGLFLVNIDRYRSVNRVMHNGSLHHYRVQGAFYFRTNISWWPMNTEERRPPHSLHAPPRDDEAVNRREGLFFCVMPEYSGLSNSIRFPGSIDNQRLSFQLETQETCAPPFLRPVRHCLDEVEGGTLRSQFGLFDKQCECATVTDYREGYDKESCGCQGGRVPSARLSFAILYHTPELGAFVSAFLAPLIIMIVNLSTYLLPARAIETRFSLCNSGLIGLVLFHAGLKAQTPVAGVLTLADHFMIGLYCVIGVSFLVSTLILSLHYGGNEAGAERLFLVTRAAGPSLSLLLFFGIFWSMPPFLLVLIASVLLLLWLLARAILMRMRSSTQTHIARRIATRGAAVWRPSRSDGLLSADGRSTEHLLHATDERSSDTFQGVGDDGETLRALAQQMLEIQRDTNLQMKELQASIIVKPQLRQTELFPSPASPDHRSASASLEEEKSREGVELMPSARA</sequence>
<evidence type="ECO:0000313" key="4">
    <source>
        <dbReference type="Proteomes" id="UP001515480"/>
    </source>
</evidence>
<feature type="region of interest" description="Disordered" evidence="1">
    <location>
        <begin position="840"/>
        <end position="874"/>
    </location>
</feature>
<feature type="compositionally biased region" description="Low complexity" evidence="1">
    <location>
        <begin position="21"/>
        <end position="30"/>
    </location>
</feature>
<evidence type="ECO:0000256" key="2">
    <source>
        <dbReference type="SAM" id="Phobius"/>
    </source>
</evidence>
<dbReference type="GO" id="GO:0016020">
    <property type="term" value="C:membrane"/>
    <property type="evidence" value="ECO:0007669"/>
    <property type="project" value="InterPro"/>
</dbReference>
<keyword evidence="2" id="KW-1133">Transmembrane helix</keyword>
<keyword evidence="4" id="KW-1185">Reference proteome</keyword>
<feature type="transmembrane region" description="Helical" evidence="2">
    <location>
        <begin position="597"/>
        <end position="620"/>
    </location>
</feature>
<organism evidence="3 4">
    <name type="scientific">Prymnesium parvum</name>
    <name type="common">Toxic golden alga</name>
    <dbReference type="NCBI Taxonomy" id="97485"/>
    <lineage>
        <taxon>Eukaryota</taxon>
        <taxon>Haptista</taxon>
        <taxon>Haptophyta</taxon>
        <taxon>Prymnesiophyceae</taxon>
        <taxon>Prymnesiales</taxon>
        <taxon>Prymnesiaceae</taxon>
        <taxon>Prymnesium</taxon>
    </lineage>
</organism>
<gene>
    <name evidence="3" type="ORF">AB1Y20_011084</name>
</gene>
<name>A0AB34ILV9_PRYPA</name>
<keyword evidence="2" id="KW-0472">Membrane</keyword>
<feature type="compositionally biased region" description="Low complexity" evidence="1">
    <location>
        <begin position="1"/>
        <end position="13"/>
    </location>
</feature>
<feature type="transmembrane region" description="Helical" evidence="2">
    <location>
        <begin position="664"/>
        <end position="683"/>
    </location>
</feature>
<dbReference type="AlphaFoldDB" id="A0AB34ILV9"/>
<dbReference type="Proteomes" id="UP001515480">
    <property type="component" value="Unassembled WGS sequence"/>
</dbReference>
<keyword evidence="2" id="KW-0812">Transmembrane</keyword>
<feature type="transmembrane region" description="Helical" evidence="2">
    <location>
        <begin position="721"/>
        <end position="741"/>
    </location>
</feature>